<evidence type="ECO:0000256" key="3">
    <source>
        <dbReference type="ARBA" id="ARBA00022630"/>
    </source>
</evidence>
<protein>
    <recommendedName>
        <fullName evidence="6">FAD dependent oxidoreductase domain-containing protein</fullName>
    </recommendedName>
</protein>
<comment type="similarity">
    <text evidence="2">Belongs to the DAMOX/DASOX family.</text>
</comment>
<dbReference type="PANTHER" id="PTHR11530">
    <property type="entry name" value="D-AMINO ACID OXIDASE"/>
    <property type="match status" value="1"/>
</dbReference>
<dbReference type="SUPFAM" id="SSF51971">
    <property type="entry name" value="Nucleotide-binding domain"/>
    <property type="match status" value="1"/>
</dbReference>
<dbReference type="GO" id="GO:0071949">
    <property type="term" value="F:FAD binding"/>
    <property type="evidence" value="ECO:0007669"/>
    <property type="project" value="InterPro"/>
</dbReference>
<dbReference type="InterPro" id="IPR023209">
    <property type="entry name" value="DAO"/>
</dbReference>
<feature type="domain" description="FAD dependent oxidoreductase" evidence="6">
    <location>
        <begin position="117"/>
        <end position="303"/>
    </location>
</feature>
<keyword evidence="5" id="KW-0560">Oxidoreductase</keyword>
<proteinExistence type="inferred from homology"/>
<reference evidence="7 8" key="1">
    <citation type="submission" date="2020-08" db="EMBL/GenBank/DDBJ databases">
        <authorList>
            <person name="Koutsovoulos G."/>
            <person name="Danchin GJ E."/>
        </authorList>
    </citation>
    <scope>NUCLEOTIDE SEQUENCE [LARGE SCALE GENOMIC DNA]</scope>
</reference>
<evidence type="ECO:0000256" key="4">
    <source>
        <dbReference type="ARBA" id="ARBA00022827"/>
    </source>
</evidence>
<dbReference type="Gene3D" id="3.30.9.10">
    <property type="entry name" value="D-Amino Acid Oxidase, subunit A, domain 2"/>
    <property type="match status" value="1"/>
</dbReference>
<comment type="cofactor">
    <cofactor evidence="1">
        <name>FAD</name>
        <dbReference type="ChEBI" id="CHEBI:57692"/>
    </cofactor>
</comment>
<evidence type="ECO:0000313" key="7">
    <source>
        <dbReference type="EMBL" id="CAD2165451.1"/>
    </source>
</evidence>
<dbReference type="Pfam" id="PF01266">
    <property type="entry name" value="DAO"/>
    <property type="match status" value="1"/>
</dbReference>
<dbReference type="GO" id="GO:0003884">
    <property type="term" value="F:D-amino-acid oxidase activity"/>
    <property type="evidence" value="ECO:0007669"/>
    <property type="project" value="InterPro"/>
</dbReference>
<dbReference type="InterPro" id="IPR006076">
    <property type="entry name" value="FAD-dep_OxRdtase"/>
</dbReference>
<keyword evidence="4" id="KW-0274">FAD</keyword>
<dbReference type="AlphaFoldDB" id="A0A6V7UTR7"/>
<evidence type="ECO:0000256" key="1">
    <source>
        <dbReference type="ARBA" id="ARBA00001974"/>
    </source>
</evidence>
<name>A0A6V7UTR7_MELEN</name>
<dbReference type="InterPro" id="IPR006181">
    <property type="entry name" value="D-amino_acid_oxidase_CS"/>
</dbReference>
<dbReference type="PROSITE" id="PS00677">
    <property type="entry name" value="DAO"/>
    <property type="match status" value="1"/>
</dbReference>
<dbReference type="Gene3D" id="3.40.50.720">
    <property type="entry name" value="NAD(P)-binding Rossmann-like Domain"/>
    <property type="match status" value="1"/>
</dbReference>
<comment type="caution">
    <text evidence="7">The sequence shown here is derived from an EMBL/GenBank/DDBJ whole genome shotgun (WGS) entry which is preliminary data.</text>
</comment>
<evidence type="ECO:0000313" key="8">
    <source>
        <dbReference type="Proteomes" id="UP000580250"/>
    </source>
</evidence>
<gene>
    <name evidence="7" type="ORF">MENT_LOCUS17182</name>
</gene>
<evidence type="ECO:0000259" key="6">
    <source>
        <dbReference type="Pfam" id="PF01266"/>
    </source>
</evidence>
<keyword evidence="3" id="KW-0285">Flavoprotein</keyword>
<evidence type="ECO:0000256" key="2">
    <source>
        <dbReference type="ARBA" id="ARBA00006730"/>
    </source>
</evidence>
<dbReference type="PANTHER" id="PTHR11530:SF28">
    <property type="entry name" value="D-ASPARTATE OXIDASE 1"/>
    <property type="match status" value="1"/>
</dbReference>
<dbReference type="SUPFAM" id="SSF54373">
    <property type="entry name" value="FAD-linked reductases, C-terminal domain"/>
    <property type="match status" value="1"/>
</dbReference>
<dbReference type="EMBL" id="CAJEWN010000110">
    <property type="protein sequence ID" value="CAD2165451.1"/>
    <property type="molecule type" value="Genomic_DNA"/>
</dbReference>
<sequence length="312" mass="35137">MSSTLLKIAIIGEGVIGVSTALAIRQALPKAVIKIFSDRPFEDTTSFGPAGIFRFNEDRYKSWAEKTFNFWAKLEREESPLNTGVDIFNRKVKNLSKNLKKHLVVLFGIHYTAYAAEGRRFVSYLKNQLGNTVEYKTQKIESIKELANQDFSLIVNCAGLGGGKLAGDDENVFPNRGVGIVVKAPGQSHFCYEDADTFCIPVVGDDRVLLGTLRQDNRWDREISREDINDIWTRVTELKPSLKHSEVVSEWCGLRPDRKGGVRLEHKLLEDDKTNKQIHVIHNYGHGAKGFLLSWGCAREVLELIKNNGICE</sequence>
<dbReference type="GO" id="GO:0019478">
    <property type="term" value="P:D-amino acid catabolic process"/>
    <property type="evidence" value="ECO:0007669"/>
    <property type="project" value="TreeGrafter"/>
</dbReference>
<dbReference type="Proteomes" id="UP000580250">
    <property type="component" value="Unassembled WGS sequence"/>
</dbReference>
<accession>A0A6V7UTR7</accession>
<dbReference type="GO" id="GO:0005737">
    <property type="term" value="C:cytoplasm"/>
    <property type="evidence" value="ECO:0007669"/>
    <property type="project" value="TreeGrafter"/>
</dbReference>
<evidence type="ECO:0000256" key="5">
    <source>
        <dbReference type="ARBA" id="ARBA00023002"/>
    </source>
</evidence>
<dbReference type="OrthoDB" id="2015447at2759"/>
<organism evidence="7 8">
    <name type="scientific">Meloidogyne enterolobii</name>
    <name type="common">Root-knot nematode worm</name>
    <name type="synonym">Meloidogyne mayaguensis</name>
    <dbReference type="NCBI Taxonomy" id="390850"/>
    <lineage>
        <taxon>Eukaryota</taxon>
        <taxon>Metazoa</taxon>
        <taxon>Ecdysozoa</taxon>
        <taxon>Nematoda</taxon>
        <taxon>Chromadorea</taxon>
        <taxon>Rhabditida</taxon>
        <taxon>Tylenchina</taxon>
        <taxon>Tylenchomorpha</taxon>
        <taxon>Tylenchoidea</taxon>
        <taxon>Meloidogynidae</taxon>
        <taxon>Meloidogyninae</taxon>
        <taxon>Meloidogyne</taxon>
    </lineage>
</organism>